<dbReference type="PROSITE" id="PS50164">
    <property type="entry name" value="GIY_YIG"/>
    <property type="match status" value="1"/>
</dbReference>
<dbReference type="Gene3D" id="3.40.1440.10">
    <property type="entry name" value="GIY-YIG endonuclease"/>
    <property type="match status" value="1"/>
</dbReference>
<feature type="domain" description="GIY-YIG" evidence="2">
    <location>
        <begin position="1"/>
        <end position="77"/>
    </location>
</feature>
<accession>A0A0T5NYP5</accession>
<dbReference type="PATRIC" id="fig|1641875.4.peg.3075"/>
<gene>
    <name evidence="3" type="ORF">XM53_05260</name>
</gene>
<dbReference type="PANTHER" id="PTHR34477">
    <property type="entry name" value="UPF0213 PROTEIN YHBQ"/>
    <property type="match status" value="1"/>
</dbReference>
<evidence type="ECO:0000256" key="1">
    <source>
        <dbReference type="ARBA" id="ARBA00007435"/>
    </source>
</evidence>
<dbReference type="Pfam" id="PF01541">
    <property type="entry name" value="GIY-YIG"/>
    <property type="match status" value="1"/>
</dbReference>
<dbReference type="AlphaFoldDB" id="A0A0T5NYP5"/>
<dbReference type="InterPro" id="IPR000305">
    <property type="entry name" value="GIY-YIG_endonuc"/>
</dbReference>
<dbReference type="EMBL" id="LAXJ01000003">
    <property type="protein sequence ID" value="KRS13952.1"/>
    <property type="molecule type" value="Genomic_DNA"/>
</dbReference>
<comment type="similarity">
    <text evidence="1">Belongs to the UPF0213 family.</text>
</comment>
<dbReference type="OrthoDB" id="287318at2"/>
<evidence type="ECO:0000259" key="2">
    <source>
        <dbReference type="PROSITE" id="PS50164"/>
    </source>
</evidence>
<evidence type="ECO:0000313" key="3">
    <source>
        <dbReference type="EMBL" id="KRS13952.1"/>
    </source>
</evidence>
<dbReference type="Proteomes" id="UP000051295">
    <property type="component" value="Unassembled WGS sequence"/>
</dbReference>
<evidence type="ECO:0000313" key="4">
    <source>
        <dbReference type="Proteomes" id="UP000051295"/>
    </source>
</evidence>
<organism evidence="3 4">
    <name type="scientific">Roseovarius atlanticus</name>
    <dbReference type="NCBI Taxonomy" id="1641875"/>
    <lineage>
        <taxon>Bacteria</taxon>
        <taxon>Pseudomonadati</taxon>
        <taxon>Pseudomonadota</taxon>
        <taxon>Alphaproteobacteria</taxon>
        <taxon>Rhodobacterales</taxon>
        <taxon>Roseobacteraceae</taxon>
        <taxon>Roseovarius</taxon>
    </lineage>
</organism>
<proteinExistence type="inferred from homology"/>
<comment type="caution">
    <text evidence="3">The sequence shown here is derived from an EMBL/GenBank/DDBJ whole genome shotgun (WGS) entry which is preliminary data.</text>
</comment>
<protein>
    <recommendedName>
        <fullName evidence="2">GIY-YIG domain-containing protein</fullName>
    </recommendedName>
</protein>
<dbReference type="CDD" id="cd10448">
    <property type="entry name" value="GIY-YIG_unchar_3"/>
    <property type="match status" value="1"/>
</dbReference>
<dbReference type="InterPro" id="IPR035901">
    <property type="entry name" value="GIY-YIG_endonuc_sf"/>
</dbReference>
<dbReference type="PANTHER" id="PTHR34477:SF5">
    <property type="entry name" value="BSL5627 PROTEIN"/>
    <property type="match status" value="1"/>
</dbReference>
<dbReference type="SUPFAM" id="SSF82771">
    <property type="entry name" value="GIY-YIG endonuclease"/>
    <property type="match status" value="1"/>
</dbReference>
<keyword evidence="4" id="KW-1185">Reference proteome</keyword>
<sequence>MAFYTYIMACRSNTAIYVGTTGNLRDRAAQHRLGAGSMQTSKYNIAKLVYFETHETLDAAIARERKLKRWRREWKDKLIEHANPSWSDLSMEASFL</sequence>
<reference evidence="3 4" key="1">
    <citation type="submission" date="2015-04" db="EMBL/GenBank/DDBJ databases">
        <title>The draft genome sequence of Roseovarius sp.R12b.</title>
        <authorList>
            <person name="Li G."/>
            <person name="Lai Q."/>
            <person name="Shao Z."/>
            <person name="Yan P."/>
        </authorList>
    </citation>
    <scope>NUCLEOTIDE SEQUENCE [LARGE SCALE GENOMIC DNA]</scope>
    <source>
        <strain evidence="3 4">R12B</strain>
    </source>
</reference>
<dbReference type="SMART" id="SM00465">
    <property type="entry name" value="GIYc"/>
    <property type="match status" value="1"/>
</dbReference>
<dbReference type="InterPro" id="IPR050190">
    <property type="entry name" value="UPF0213_domain"/>
</dbReference>
<name>A0A0T5NYP5_9RHOB</name>
<dbReference type="STRING" id="1641875.XM53_05260"/>